<sequence>MVSCCFVLVVVFLCISRQKLCHKRVSVEIVTRRCETRYCCGKVCSCSGDIYTNSSACRSTFTELSCFVEHKEIRPYLIECCNGYRLNTDGMCVDIDECDPNPCEQGCRNFDGGFSCYCVRGFQISSDGRTCLEDSTCDNRCAHKCAKVRGKYRCLCRPTFVLGEDGASCHPRRRCRDGNNCEHICTDTETGFQCSCQSGYRLNHDGIRCDDINECLENTQLCDHECQNTIGRYHCYCDFGFRLNVTDGRSCIPGMTSLTIVSNACKFFYLSPRCLRR</sequence>
<dbReference type="SMART" id="SM00181">
    <property type="entry name" value="EGF"/>
    <property type="match status" value="4"/>
</dbReference>
<keyword evidence="3" id="KW-0812">Transmembrane</keyword>
<gene>
    <name evidence="12" type="ORF">NP493_1296g00001</name>
</gene>
<dbReference type="PROSITE" id="PS00010">
    <property type="entry name" value="ASX_HYDROXYL"/>
    <property type="match status" value="2"/>
</dbReference>
<feature type="domain" description="EGF-like" evidence="11">
    <location>
        <begin position="116"/>
        <end position="131"/>
    </location>
</feature>
<keyword evidence="8" id="KW-0472">Membrane</keyword>
<evidence type="ECO:0000256" key="9">
    <source>
        <dbReference type="ARBA" id="ARBA00023157"/>
    </source>
</evidence>
<dbReference type="EMBL" id="JAODUO010001295">
    <property type="protein sequence ID" value="KAK2166967.1"/>
    <property type="molecule type" value="Genomic_DNA"/>
</dbReference>
<evidence type="ECO:0000256" key="2">
    <source>
        <dbReference type="ARBA" id="ARBA00022536"/>
    </source>
</evidence>
<dbReference type="GO" id="GO:0005509">
    <property type="term" value="F:calcium ion binding"/>
    <property type="evidence" value="ECO:0007669"/>
    <property type="project" value="InterPro"/>
</dbReference>
<reference evidence="12" key="1">
    <citation type="journal article" date="2023" name="Mol. Biol. Evol.">
        <title>Third-Generation Sequencing Reveals the Adaptive Role of the Epigenome in Three Deep-Sea Polychaetes.</title>
        <authorList>
            <person name="Perez M."/>
            <person name="Aroh O."/>
            <person name="Sun Y."/>
            <person name="Lan Y."/>
            <person name="Juniper S.K."/>
            <person name="Young C.R."/>
            <person name="Angers B."/>
            <person name="Qian P.Y."/>
        </authorList>
    </citation>
    <scope>NUCLEOTIDE SEQUENCE</scope>
    <source>
        <strain evidence="12">R07B-5</strain>
    </source>
</reference>
<keyword evidence="7" id="KW-1133">Transmembrane helix</keyword>
<dbReference type="InterPro" id="IPR000742">
    <property type="entry name" value="EGF"/>
</dbReference>
<comment type="subcellular location">
    <subcellularLocation>
        <location evidence="1">Membrane</location>
        <topology evidence="1">Single-pass type I membrane protein</topology>
    </subcellularLocation>
</comment>
<evidence type="ECO:0000313" key="13">
    <source>
        <dbReference type="Proteomes" id="UP001209878"/>
    </source>
</evidence>
<dbReference type="InterPro" id="IPR001881">
    <property type="entry name" value="EGF-like_Ca-bd_dom"/>
</dbReference>
<accession>A0AAD9K942</accession>
<evidence type="ECO:0000259" key="11">
    <source>
        <dbReference type="PROSITE" id="PS01186"/>
    </source>
</evidence>
<dbReference type="Proteomes" id="UP001209878">
    <property type="component" value="Unassembled WGS sequence"/>
</dbReference>
<dbReference type="Pfam" id="PF12662">
    <property type="entry name" value="cEGF"/>
    <property type="match status" value="1"/>
</dbReference>
<dbReference type="SUPFAM" id="SSF57184">
    <property type="entry name" value="Growth factor receptor domain"/>
    <property type="match status" value="1"/>
</dbReference>
<keyword evidence="9" id="KW-1015">Disulfide bond</keyword>
<keyword evidence="6" id="KW-0677">Repeat</keyword>
<evidence type="ECO:0000256" key="8">
    <source>
        <dbReference type="ARBA" id="ARBA00023136"/>
    </source>
</evidence>
<dbReference type="PROSITE" id="PS01186">
    <property type="entry name" value="EGF_2"/>
    <property type="match status" value="2"/>
</dbReference>
<dbReference type="Pfam" id="PF07645">
    <property type="entry name" value="EGF_CA"/>
    <property type="match status" value="1"/>
</dbReference>
<feature type="signal peptide" evidence="10">
    <location>
        <begin position="1"/>
        <end position="21"/>
    </location>
</feature>
<dbReference type="InterPro" id="IPR009030">
    <property type="entry name" value="Growth_fac_rcpt_cys_sf"/>
</dbReference>
<dbReference type="PROSITE" id="PS01187">
    <property type="entry name" value="EGF_CA"/>
    <property type="match status" value="2"/>
</dbReference>
<evidence type="ECO:0000256" key="7">
    <source>
        <dbReference type="ARBA" id="ARBA00022989"/>
    </source>
</evidence>
<dbReference type="PANTHER" id="PTHR14789">
    <property type="entry name" value="CHONDROLECTIN VARIANT CHODLFDELTAE"/>
    <property type="match status" value="1"/>
</dbReference>
<keyword evidence="13" id="KW-1185">Reference proteome</keyword>
<evidence type="ECO:0000256" key="6">
    <source>
        <dbReference type="ARBA" id="ARBA00022737"/>
    </source>
</evidence>
<dbReference type="GO" id="GO:0030246">
    <property type="term" value="F:carbohydrate binding"/>
    <property type="evidence" value="ECO:0007669"/>
    <property type="project" value="UniProtKB-KW"/>
</dbReference>
<protein>
    <recommendedName>
        <fullName evidence="11">EGF-like domain-containing protein</fullName>
    </recommendedName>
</protein>
<keyword evidence="5" id="KW-0430">Lectin</keyword>
<evidence type="ECO:0000256" key="10">
    <source>
        <dbReference type="SAM" id="SignalP"/>
    </source>
</evidence>
<evidence type="ECO:0000256" key="1">
    <source>
        <dbReference type="ARBA" id="ARBA00004479"/>
    </source>
</evidence>
<dbReference type="SMART" id="SM00179">
    <property type="entry name" value="EGF_CA"/>
    <property type="match status" value="4"/>
</dbReference>
<dbReference type="InterPro" id="IPR018097">
    <property type="entry name" value="EGF_Ca-bd_CS"/>
</dbReference>
<evidence type="ECO:0000313" key="12">
    <source>
        <dbReference type="EMBL" id="KAK2166967.1"/>
    </source>
</evidence>
<evidence type="ECO:0000256" key="4">
    <source>
        <dbReference type="ARBA" id="ARBA00022729"/>
    </source>
</evidence>
<dbReference type="InterPro" id="IPR026823">
    <property type="entry name" value="cEGF"/>
</dbReference>
<comment type="caution">
    <text evidence="12">The sequence shown here is derived from an EMBL/GenBank/DDBJ whole genome shotgun (WGS) entry which is preliminary data.</text>
</comment>
<feature type="chain" id="PRO_5042156961" description="EGF-like domain-containing protein" evidence="10">
    <location>
        <begin position="22"/>
        <end position="277"/>
    </location>
</feature>
<dbReference type="Gene3D" id="2.10.25.10">
    <property type="entry name" value="Laminin"/>
    <property type="match status" value="4"/>
</dbReference>
<dbReference type="GO" id="GO:0016020">
    <property type="term" value="C:membrane"/>
    <property type="evidence" value="ECO:0007669"/>
    <property type="project" value="UniProtKB-SubCell"/>
</dbReference>
<keyword evidence="4 10" id="KW-0732">Signal</keyword>
<feature type="domain" description="EGF-like" evidence="11">
    <location>
        <begin position="194"/>
        <end position="209"/>
    </location>
</feature>
<evidence type="ECO:0000256" key="5">
    <source>
        <dbReference type="ARBA" id="ARBA00022734"/>
    </source>
</evidence>
<dbReference type="InterPro" id="IPR049883">
    <property type="entry name" value="NOTCH1_EGF-like"/>
</dbReference>
<evidence type="ECO:0000256" key="3">
    <source>
        <dbReference type="ARBA" id="ARBA00022692"/>
    </source>
</evidence>
<dbReference type="AlphaFoldDB" id="A0AAD9K942"/>
<keyword evidence="2" id="KW-0245">EGF-like domain</keyword>
<organism evidence="12 13">
    <name type="scientific">Ridgeia piscesae</name>
    <name type="common">Tubeworm</name>
    <dbReference type="NCBI Taxonomy" id="27915"/>
    <lineage>
        <taxon>Eukaryota</taxon>
        <taxon>Metazoa</taxon>
        <taxon>Spiralia</taxon>
        <taxon>Lophotrochozoa</taxon>
        <taxon>Annelida</taxon>
        <taxon>Polychaeta</taxon>
        <taxon>Sedentaria</taxon>
        <taxon>Canalipalpata</taxon>
        <taxon>Sabellida</taxon>
        <taxon>Siboglinidae</taxon>
        <taxon>Ridgeia</taxon>
    </lineage>
</organism>
<dbReference type="InterPro" id="IPR000152">
    <property type="entry name" value="EGF-type_Asp/Asn_hydroxyl_site"/>
</dbReference>
<dbReference type="SUPFAM" id="SSF57196">
    <property type="entry name" value="EGF/Laminin"/>
    <property type="match status" value="1"/>
</dbReference>
<name>A0AAD9K942_RIDPI</name>
<proteinExistence type="predicted"/>
<dbReference type="InterPro" id="IPR051505">
    <property type="entry name" value="C-type_lectin_domain"/>
</dbReference>